<dbReference type="SUPFAM" id="SSF51261">
    <property type="entry name" value="Duplicated hybrid motif"/>
    <property type="match status" value="1"/>
</dbReference>
<feature type="chain" id="PRO_5045601853" evidence="2">
    <location>
        <begin position="22"/>
        <end position="327"/>
    </location>
</feature>
<evidence type="ECO:0000313" key="5">
    <source>
        <dbReference type="Proteomes" id="UP000759103"/>
    </source>
</evidence>
<dbReference type="RefSeq" id="WP_219749644.1">
    <property type="nucleotide sequence ID" value="NZ_JAHXZN010000006.1"/>
</dbReference>
<dbReference type="Proteomes" id="UP000759103">
    <property type="component" value="Unassembled WGS sequence"/>
</dbReference>
<dbReference type="CDD" id="cd12797">
    <property type="entry name" value="M23_peptidase"/>
    <property type="match status" value="1"/>
</dbReference>
<gene>
    <name evidence="4" type="ORF">KZ820_16310</name>
</gene>
<accession>A0ABS7BRR6</accession>
<dbReference type="Pfam" id="PF01551">
    <property type="entry name" value="Peptidase_M23"/>
    <property type="match status" value="1"/>
</dbReference>
<organism evidence="4 5">
    <name type="scientific">Sphingomonas citri</name>
    <dbReference type="NCBI Taxonomy" id="2862499"/>
    <lineage>
        <taxon>Bacteria</taxon>
        <taxon>Pseudomonadati</taxon>
        <taxon>Pseudomonadota</taxon>
        <taxon>Alphaproteobacteria</taxon>
        <taxon>Sphingomonadales</taxon>
        <taxon>Sphingomonadaceae</taxon>
        <taxon>Sphingomonas</taxon>
    </lineage>
</organism>
<comment type="caution">
    <text evidence="4">The sequence shown here is derived from an EMBL/GenBank/DDBJ whole genome shotgun (WGS) entry which is preliminary data.</text>
</comment>
<sequence length="327" mass="33351">MRVSRAGAALALALLAPSAAALPDVPARRAGVQLAGAEAEIAAERTRADAIAAQLARQRAALAAEQGPIVRLVAAVAAVARRPRAALLVRPGSVADLVHVEAVLAAATPRLRRRTAALRGALARTRALATSAAATERALAAERARLIEARERLAALSDDDERALALEETARDTADRIAALGGAQAVLGDLIALPGPPGGITARRSLPPAYRLPAGGRLVTGLGELSDNGVRSRGLTLAVPRGAEVIAPAGGVVRYVGAFRSYGTIVIIDHGAGWQTLVTGIAVPSVRRGATVAAGAALGHAPERGEARVTVELRRRGIPIDVAQLVG</sequence>
<dbReference type="InterPro" id="IPR016047">
    <property type="entry name" value="M23ase_b-sheet_dom"/>
</dbReference>
<dbReference type="PANTHER" id="PTHR21666:SF270">
    <property type="entry name" value="MUREIN HYDROLASE ACTIVATOR ENVC"/>
    <property type="match status" value="1"/>
</dbReference>
<proteinExistence type="predicted"/>
<dbReference type="Gene3D" id="2.70.70.10">
    <property type="entry name" value="Glucose Permease (Domain IIA)"/>
    <property type="match status" value="1"/>
</dbReference>
<evidence type="ECO:0000259" key="3">
    <source>
        <dbReference type="Pfam" id="PF01551"/>
    </source>
</evidence>
<name>A0ABS7BRR6_9SPHN</name>
<feature type="domain" description="M23ase beta-sheet core" evidence="3">
    <location>
        <begin position="232"/>
        <end position="321"/>
    </location>
</feature>
<reference evidence="4 5" key="1">
    <citation type="submission" date="2021-07" db="EMBL/GenBank/DDBJ databases">
        <title>Sphingomonas sp.</title>
        <authorList>
            <person name="Feng G."/>
            <person name="Li J."/>
            <person name="Pan M."/>
        </authorList>
    </citation>
    <scope>NUCLEOTIDE SEQUENCE [LARGE SCALE GENOMIC DNA]</scope>
    <source>
        <strain evidence="4 5">RRHST34</strain>
    </source>
</reference>
<dbReference type="EMBL" id="JAHXZN010000006">
    <property type="protein sequence ID" value="MBW6532306.1"/>
    <property type="molecule type" value="Genomic_DNA"/>
</dbReference>
<keyword evidence="2" id="KW-0732">Signal</keyword>
<evidence type="ECO:0000313" key="4">
    <source>
        <dbReference type="EMBL" id="MBW6532306.1"/>
    </source>
</evidence>
<dbReference type="InterPro" id="IPR050570">
    <property type="entry name" value="Cell_wall_metabolism_enzyme"/>
</dbReference>
<keyword evidence="1" id="KW-0175">Coiled coil</keyword>
<keyword evidence="5" id="KW-1185">Reference proteome</keyword>
<protein>
    <submittedName>
        <fullName evidence="4">Peptidoglycan DD-metalloendopeptidase family protein</fullName>
    </submittedName>
</protein>
<dbReference type="InterPro" id="IPR011055">
    <property type="entry name" value="Dup_hybrid_motif"/>
</dbReference>
<dbReference type="PANTHER" id="PTHR21666">
    <property type="entry name" value="PEPTIDASE-RELATED"/>
    <property type="match status" value="1"/>
</dbReference>
<feature type="signal peptide" evidence="2">
    <location>
        <begin position="1"/>
        <end position="21"/>
    </location>
</feature>
<evidence type="ECO:0000256" key="1">
    <source>
        <dbReference type="SAM" id="Coils"/>
    </source>
</evidence>
<evidence type="ECO:0000256" key="2">
    <source>
        <dbReference type="SAM" id="SignalP"/>
    </source>
</evidence>
<feature type="coiled-coil region" evidence="1">
    <location>
        <begin position="132"/>
        <end position="159"/>
    </location>
</feature>